<dbReference type="PANTHER" id="PTHR11017">
    <property type="entry name" value="LEUCINE-RICH REPEAT-CONTAINING PROTEIN"/>
    <property type="match status" value="1"/>
</dbReference>
<accession>A0AAW1Y9Q0</accession>
<feature type="domain" description="TIR" evidence="1">
    <location>
        <begin position="13"/>
        <end position="132"/>
    </location>
</feature>
<dbReference type="SUPFAM" id="SSF52200">
    <property type="entry name" value="Toll/Interleukin receptor TIR domain"/>
    <property type="match status" value="1"/>
</dbReference>
<dbReference type="InterPro" id="IPR032675">
    <property type="entry name" value="LRR_dom_sf"/>
</dbReference>
<dbReference type="Gene3D" id="3.80.10.10">
    <property type="entry name" value="Ribonuclease Inhibitor"/>
    <property type="match status" value="2"/>
</dbReference>
<evidence type="ECO:0000259" key="1">
    <source>
        <dbReference type="PROSITE" id="PS50104"/>
    </source>
</evidence>
<organism evidence="2 3">
    <name type="scientific">Rubus argutus</name>
    <name type="common">Southern blackberry</name>
    <dbReference type="NCBI Taxonomy" id="59490"/>
    <lineage>
        <taxon>Eukaryota</taxon>
        <taxon>Viridiplantae</taxon>
        <taxon>Streptophyta</taxon>
        <taxon>Embryophyta</taxon>
        <taxon>Tracheophyta</taxon>
        <taxon>Spermatophyta</taxon>
        <taxon>Magnoliopsida</taxon>
        <taxon>eudicotyledons</taxon>
        <taxon>Gunneridae</taxon>
        <taxon>Pentapetalae</taxon>
        <taxon>rosids</taxon>
        <taxon>fabids</taxon>
        <taxon>Rosales</taxon>
        <taxon>Rosaceae</taxon>
        <taxon>Rosoideae</taxon>
        <taxon>Rosoideae incertae sedis</taxon>
        <taxon>Rubus</taxon>
    </lineage>
</organism>
<dbReference type="GO" id="GO:0006952">
    <property type="term" value="P:defense response"/>
    <property type="evidence" value="ECO:0007669"/>
    <property type="project" value="InterPro"/>
</dbReference>
<reference evidence="2 3" key="1">
    <citation type="journal article" date="2023" name="G3 (Bethesda)">
        <title>A chromosome-length genome assembly and annotation of blackberry (Rubus argutus, cv. 'Hillquist').</title>
        <authorList>
            <person name="Bruna T."/>
            <person name="Aryal R."/>
            <person name="Dudchenko O."/>
            <person name="Sargent D.J."/>
            <person name="Mead D."/>
            <person name="Buti M."/>
            <person name="Cavallini A."/>
            <person name="Hytonen T."/>
            <person name="Andres J."/>
            <person name="Pham M."/>
            <person name="Weisz D."/>
            <person name="Mascagni F."/>
            <person name="Usai G."/>
            <person name="Natali L."/>
            <person name="Bassil N."/>
            <person name="Fernandez G.E."/>
            <person name="Lomsadze A."/>
            <person name="Armour M."/>
            <person name="Olukolu B."/>
            <person name="Poorten T."/>
            <person name="Britton C."/>
            <person name="Davik J."/>
            <person name="Ashrafi H."/>
            <person name="Aiden E.L."/>
            <person name="Borodovsky M."/>
            <person name="Worthington M."/>
        </authorList>
    </citation>
    <scope>NUCLEOTIDE SEQUENCE [LARGE SCALE GENOMIC DNA]</scope>
    <source>
        <strain evidence="2">PI 553951</strain>
    </source>
</reference>
<dbReference type="InterPro" id="IPR035897">
    <property type="entry name" value="Toll_tir_struct_dom_sf"/>
</dbReference>
<dbReference type="InterPro" id="IPR000157">
    <property type="entry name" value="TIR_dom"/>
</dbReference>
<dbReference type="SUPFAM" id="SSF52058">
    <property type="entry name" value="L domain-like"/>
    <property type="match status" value="1"/>
</dbReference>
<dbReference type="EMBL" id="JBEDUW010000002">
    <property type="protein sequence ID" value="KAK9945886.1"/>
    <property type="molecule type" value="Genomic_DNA"/>
</dbReference>
<name>A0AAW1Y9Q0_RUBAR</name>
<dbReference type="AlphaFoldDB" id="A0AAW1Y9Q0"/>
<comment type="caution">
    <text evidence="2">The sequence shown here is derived from an EMBL/GenBank/DDBJ whole genome shotgun (WGS) entry which is preliminary data.</text>
</comment>
<dbReference type="SMART" id="SM00255">
    <property type="entry name" value="TIR"/>
    <property type="match status" value="1"/>
</dbReference>
<evidence type="ECO:0000313" key="2">
    <source>
        <dbReference type="EMBL" id="KAK9945886.1"/>
    </source>
</evidence>
<keyword evidence="3" id="KW-1185">Reference proteome</keyword>
<dbReference type="Proteomes" id="UP001457282">
    <property type="component" value="Unassembled WGS sequence"/>
</dbReference>
<sequence>MAASSAVDVFHRQKYDVFLSFRGLDTRCKFTSHLYAALRQQKIYTYIDDRLERGDEIEPALLTAIEQSKLSQGTYENAFAMLEDRFKDNMDKVRKWRQALTTAANLSGFHSQDIRLESDLTETIVKDISTKLNRNSSYTIKGLGTSTIEAIFLDVSKIQELQLSPAAFRSMPNLKLLKCYVPQEVHNEYKRQRRWTVGEKQQSSFPWLPGVKAVRSFLDKSRIWGSITLLDVYRKNLVSLKHLNLCDSRNLIEVPDLSGSPNIERIDLSGCSSLVGVPSCFQNLENLASLDLNWCWNLKFFCEIPCNLEVLNLSGTAIEEISPSIWSHKKLHTLDLSWCGNLKNLSSRSNSTTGELNSCGGDQNQIGLKILHLDYSNIESLPDNSIYGLDTLYLYGCKQLKRLPPLSMGSLCSWRSLDLSWCKVLESIPDSLFFSQSLCNIDSVVKIRF</sequence>
<protein>
    <recommendedName>
        <fullName evidence="1">TIR domain-containing protein</fullName>
    </recommendedName>
</protein>
<dbReference type="PROSITE" id="PS50104">
    <property type="entry name" value="TIR"/>
    <property type="match status" value="1"/>
</dbReference>
<dbReference type="PANTHER" id="PTHR11017:SF479">
    <property type="entry name" value="DISEASE RESISTANCE PROTEIN (TIR-NBS-LRR CLASS) FAMILY"/>
    <property type="match status" value="1"/>
</dbReference>
<dbReference type="GO" id="GO:0007165">
    <property type="term" value="P:signal transduction"/>
    <property type="evidence" value="ECO:0007669"/>
    <property type="project" value="InterPro"/>
</dbReference>
<gene>
    <name evidence="2" type="ORF">M0R45_011377</name>
</gene>
<evidence type="ECO:0000313" key="3">
    <source>
        <dbReference type="Proteomes" id="UP001457282"/>
    </source>
</evidence>
<dbReference type="InterPro" id="IPR044974">
    <property type="entry name" value="Disease_R_plants"/>
</dbReference>
<dbReference type="Pfam" id="PF01582">
    <property type="entry name" value="TIR"/>
    <property type="match status" value="2"/>
</dbReference>
<dbReference type="Gene3D" id="3.40.50.10140">
    <property type="entry name" value="Toll/interleukin-1 receptor homology (TIR) domain"/>
    <property type="match status" value="2"/>
</dbReference>
<proteinExistence type="predicted"/>